<sequence length="167" mass="18882">MNMKVETLPKYRLAYVRQVGPYGPGNIQAMETLKKWAEQSHLLTESAIILGIPQDNPETTLPENCRYDACIVISNEYQMDHSICESELSGGKYVIRKVKHSAEDIQKAWTDIFLDLQNSGYHIDHKPILERYTGDMISSDYCEICVPVKLQQSGAIPHSCSSGKMML</sequence>
<reference evidence="2 3" key="1">
    <citation type="submission" date="2018-08" db="EMBL/GenBank/DDBJ databases">
        <title>Bacillus phenotypic plasticity.</title>
        <authorList>
            <person name="Hurtado E."/>
        </authorList>
    </citation>
    <scope>NUCLEOTIDE SEQUENCE [LARGE SCALE GENOMIC DNA]</scope>
    <source>
        <strain evidence="2 3">427</strain>
    </source>
</reference>
<dbReference type="Pfam" id="PF06445">
    <property type="entry name" value="GyrI-like"/>
    <property type="match status" value="1"/>
</dbReference>
<gene>
    <name evidence="2" type="ORF">DX927_14700</name>
</gene>
<organism evidence="2 3">
    <name type="scientific">Bacillus swezeyi</name>
    <dbReference type="NCBI Taxonomy" id="1925020"/>
    <lineage>
        <taxon>Bacteria</taxon>
        <taxon>Bacillati</taxon>
        <taxon>Bacillota</taxon>
        <taxon>Bacilli</taxon>
        <taxon>Bacillales</taxon>
        <taxon>Bacillaceae</taxon>
        <taxon>Bacillus</taxon>
    </lineage>
</organism>
<dbReference type="InterPro" id="IPR011256">
    <property type="entry name" value="Reg_factor_effector_dom_sf"/>
</dbReference>
<dbReference type="PANTHER" id="PTHR40055:SF1">
    <property type="entry name" value="TRANSCRIPTIONAL REGULATOR YGIV-RELATED"/>
    <property type="match status" value="1"/>
</dbReference>
<dbReference type="InterPro" id="IPR029442">
    <property type="entry name" value="GyrI-like"/>
</dbReference>
<dbReference type="AlphaFoldDB" id="A0A5M8RXR5"/>
<dbReference type="PANTHER" id="PTHR40055">
    <property type="entry name" value="TRANSCRIPTIONAL REGULATOR YGIV-RELATED"/>
    <property type="match status" value="1"/>
</dbReference>
<dbReference type="EMBL" id="QSND01000002">
    <property type="protein sequence ID" value="KAA6452200.1"/>
    <property type="molecule type" value="Genomic_DNA"/>
</dbReference>
<evidence type="ECO:0000313" key="2">
    <source>
        <dbReference type="EMBL" id="KAA6452200.1"/>
    </source>
</evidence>
<feature type="domain" description="AraC effector-binding" evidence="1">
    <location>
        <begin position="1"/>
        <end position="149"/>
    </location>
</feature>
<dbReference type="Gene3D" id="3.20.80.10">
    <property type="entry name" value="Regulatory factor, effector binding domain"/>
    <property type="match status" value="1"/>
</dbReference>
<dbReference type="Proteomes" id="UP000324326">
    <property type="component" value="Unassembled WGS sequence"/>
</dbReference>
<dbReference type="InterPro" id="IPR050908">
    <property type="entry name" value="SmbC-like"/>
</dbReference>
<protein>
    <submittedName>
        <fullName evidence="2">DNA gyrase inhibitor</fullName>
    </submittedName>
</protein>
<accession>A0A5M8RXR5</accession>
<evidence type="ECO:0000259" key="1">
    <source>
        <dbReference type="SMART" id="SM00871"/>
    </source>
</evidence>
<dbReference type="InterPro" id="IPR010499">
    <property type="entry name" value="AraC_E-bd"/>
</dbReference>
<proteinExistence type="predicted"/>
<evidence type="ECO:0000313" key="3">
    <source>
        <dbReference type="Proteomes" id="UP000324326"/>
    </source>
</evidence>
<dbReference type="RefSeq" id="WP_148957785.1">
    <property type="nucleotide sequence ID" value="NZ_QSND01000002.1"/>
</dbReference>
<dbReference type="SUPFAM" id="SSF55136">
    <property type="entry name" value="Probable bacterial effector-binding domain"/>
    <property type="match status" value="1"/>
</dbReference>
<name>A0A5M8RXR5_9BACI</name>
<comment type="caution">
    <text evidence="2">The sequence shown here is derived from an EMBL/GenBank/DDBJ whole genome shotgun (WGS) entry which is preliminary data.</text>
</comment>
<dbReference type="SMART" id="SM00871">
    <property type="entry name" value="AraC_E_bind"/>
    <property type="match status" value="1"/>
</dbReference>